<evidence type="ECO:0000259" key="2">
    <source>
        <dbReference type="SMART" id="SM00731"/>
    </source>
</evidence>
<dbReference type="HOGENOM" id="CLU_012966_3_1_1"/>
<feature type="region of interest" description="Disordered" evidence="1">
    <location>
        <begin position="297"/>
        <end position="317"/>
    </location>
</feature>
<dbReference type="InterPro" id="IPR035240">
    <property type="entry name" value="SprT_Zn_ribbon"/>
</dbReference>
<dbReference type="PANTHER" id="PTHR23099">
    <property type="entry name" value="TRANSCRIPTIONAL REGULATOR"/>
    <property type="match status" value="1"/>
</dbReference>
<dbReference type="InterPro" id="IPR036910">
    <property type="entry name" value="HMG_box_dom_sf"/>
</dbReference>
<evidence type="ECO:0000313" key="3">
    <source>
        <dbReference type="EMBL" id="KGQ02594.1"/>
    </source>
</evidence>
<dbReference type="AlphaFoldDB" id="A0A0A2VP44"/>
<sequence length="618" mass="69326">MSRLKDHYAQHDEHDELAELEPESLKTCSETPTTPMRRRELMPRSTAQPSTRRVRRLNGERLAAANPLFQPWTAESSKKVLEFSKNISPRKTDSRMKPRSESVTGEAFLVNRKHTRQGANTTIVKSMLPSAAFSDIDSSSSSVSDMDIGDVTLPASLQLANQPTEFSHRIARLRPDTCITILEDSIFAETASPETEAQITQVEGGTGGEAVLMQSKPLPLTPRSVNVRQQSDDTIDRQLMHARAHVPQPIDKEHLNATNKATINEFELTEQLVDEQLWGNGLGHDGEISDARVTVPWDPLPSPRKTFGIPQRPHTPTKDEFWRQSLVDCWNDEQSPRKAVEAAMRLPIKQSIPTKYSKSSFEAARAKLAVEFLNELDNKITDGKIAQLSKSTGGVKIEWSKNLNTTAGRANWRKETIRTIPSDGSDATITYHHHASIELAEKVIDDESRLLNVLAHEFCHLANFMISSVTDKPHGKDFKLWAAKCSRTFASRGIKVTTKHNYEIDFKYVWQCEGCSYTYKRHSKSINPEKHRCSGCKGNLTQIKPVPRIGGKPSEYQLFIKEEMKSLKRDNPGSPQTVIMKMAAGKWADRLNSTRQQHAQEDVGDITAKLHGLGLGEK</sequence>
<reference evidence="3 4" key="1">
    <citation type="submission" date="2012-10" db="EMBL/GenBank/DDBJ databases">
        <title>Genome sequencing and analysis of entomopathogenic fungi Beauveria bassiana D1-5.</title>
        <authorList>
            <person name="Li Q."/>
            <person name="Wang L."/>
            <person name="Zhang Z."/>
            <person name="Wang Q."/>
            <person name="Ren J."/>
            <person name="Wang M."/>
            <person name="Xu W."/>
            <person name="Wang J."/>
            <person name="Lu Y."/>
            <person name="Du Q."/>
            <person name="Sun Z."/>
        </authorList>
    </citation>
    <scope>NUCLEOTIDE SEQUENCE [LARGE SCALE GENOMIC DNA]</scope>
    <source>
        <strain evidence="3 4">D1-5</strain>
    </source>
</reference>
<evidence type="ECO:0000313" key="4">
    <source>
        <dbReference type="Proteomes" id="UP000030106"/>
    </source>
</evidence>
<dbReference type="Proteomes" id="UP000030106">
    <property type="component" value="Unassembled WGS sequence"/>
</dbReference>
<dbReference type="CDD" id="cd00084">
    <property type="entry name" value="HMG-box_SF"/>
    <property type="match status" value="1"/>
</dbReference>
<dbReference type="EMBL" id="ANFO01001456">
    <property type="protein sequence ID" value="KGQ02594.1"/>
    <property type="molecule type" value="Genomic_DNA"/>
</dbReference>
<dbReference type="SUPFAM" id="SSF47095">
    <property type="entry name" value="HMG-box"/>
    <property type="match status" value="1"/>
</dbReference>
<name>A0A0A2VP44_BEABA</name>
<feature type="region of interest" description="Disordered" evidence="1">
    <location>
        <begin position="1"/>
        <end position="53"/>
    </location>
</feature>
<dbReference type="Pfam" id="PF17283">
    <property type="entry name" value="Zn_ribbon_SprT"/>
    <property type="match status" value="1"/>
</dbReference>
<protein>
    <submittedName>
        <fullName evidence="3">HMG box-containing protein C19G7.04</fullName>
    </submittedName>
</protein>
<dbReference type="PANTHER" id="PTHR23099:SF0">
    <property type="entry name" value="GERM CELL NUCLEAR ACIDIC PROTEIN"/>
    <property type="match status" value="1"/>
</dbReference>
<dbReference type="InterPro" id="IPR006640">
    <property type="entry name" value="SprT-like_domain"/>
</dbReference>
<evidence type="ECO:0000256" key="1">
    <source>
        <dbReference type="SAM" id="MobiDB-lite"/>
    </source>
</evidence>
<dbReference type="Gene3D" id="1.10.30.10">
    <property type="entry name" value="High mobility group box domain"/>
    <property type="match status" value="1"/>
</dbReference>
<dbReference type="STRING" id="1245745.A0A0A2VP44"/>
<feature type="domain" description="SprT-like" evidence="2">
    <location>
        <begin position="374"/>
        <end position="543"/>
    </location>
</feature>
<organism evidence="3 4">
    <name type="scientific">Beauveria bassiana D1-5</name>
    <dbReference type="NCBI Taxonomy" id="1245745"/>
    <lineage>
        <taxon>Eukaryota</taxon>
        <taxon>Fungi</taxon>
        <taxon>Dikarya</taxon>
        <taxon>Ascomycota</taxon>
        <taxon>Pezizomycotina</taxon>
        <taxon>Sordariomycetes</taxon>
        <taxon>Hypocreomycetidae</taxon>
        <taxon>Hypocreales</taxon>
        <taxon>Cordycipitaceae</taxon>
        <taxon>Beauveria</taxon>
    </lineage>
</organism>
<gene>
    <name evidence="3" type="ORF">BBAD15_g12195</name>
</gene>
<comment type="caution">
    <text evidence="3">The sequence shown here is derived from an EMBL/GenBank/DDBJ whole genome shotgun (WGS) entry which is preliminary data.</text>
</comment>
<feature type="compositionally biased region" description="Basic and acidic residues" evidence="1">
    <location>
        <begin position="1"/>
        <end position="14"/>
    </location>
</feature>
<dbReference type="Pfam" id="PF10263">
    <property type="entry name" value="SprT-like"/>
    <property type="match status" value="1"/>
</dbReference>
<dbReference type="eggNOG" id="KOG3854">
    <property type="taxonomic scope" value="Eukaryota"/>
</dbReference>
<accession>A0A0A2VP44</accession>
<proteinExistence type="predicted"/>
<dbReference type="GO" id="GO:0005634">
    <property type="term" value="C:nucleus"/>
    <property type="evidence" value="ECO:0007669"/>
    <property type="project" value="TreeGrafter"/>
</dbReference>
<dbReference type="SMART" id="SM00731">
    <property type="entry name" value="SprT"/>
    <property type="match status" value="1"/>
</dbReference>
<dbReference type="GO" id="GO:0006950">
    <property type="term" value="P:response to stress"/>
    <property type="evidence" value="ECO:0007669"/>
    <property type="project" value="UniProtKB-ARBA"/>
</dbReference>
<dbReference type="OrthoDB" id="20772at2759"/>